<organism evidence="2 3">
    <name type="scientific">Arcicella aquatica</name>
    <dbReference type="NCBI Taxonomy" id="217141"/>
    <lineage>
        <taxon>Bacteria</taxon>
        <taxon>Pseudomonadati</taxon>
        <taxon>Bacteroidota</taxon>
        <taxon>Cytophagia</taxon>
        <taxon>Cytophagales</taxon>
        <taxon>Flectobacillaceae</taxon>
        <taxon>Arcicella</taxon>
    </lineage>
</organism>
<keyword evidence="3" id="KW-1185">Reference proteome</keyword>
<proteinExistence type="predicted"/>
<gene>
    <name evidence="2" type="ORF">VB264_21995</name>
</gene>
<sequence>MSRQVKKSIILFLLLVPALATAQKKESVLWEITGNNLPSASYLFGTFHTVSFQLIDSFPKLKSIISNCKYGVFEKAENAIGNVSPKV</sequence>
<protein>
    <recommendedName>
        <fullName evidence="4">TraB/GumN family protein</fullName>
    </recommendedName>
</protein>
<dbReference type="RefSeq" id="WP_323253055.1">
    <property type="nucleotide sequence ID" value="NZ_JAYFUL010000056.1"/>
</dbReference>
<dbReference type="EMBL" id="JAYFUL010000056">
    <property type="protein sequence ID" value="MEA5260485.1"/>
    <property type="molecule type" value="Genomic_DNA"/>
</dbReference>
<evidence type="ECO:0000256" key="1">
    <source>
        <dbReference type="SAM" id="SignalP"/>
    </source>
</evidence>
<dbReference type="Proteomes" id="UP001304671">
    <property type="component" value="Unassembled WGS sequence"/>
</dbReference>
<name>A0ABU5QUV0_9BACT</name>
<evidence type="ECO:0000313" key="3">
    <source>
        <dbReference type="Proteomes" id="UP001304671"/>
    </source>
</evidence>
<evidence type="ECO:0000313" key="2">
    <source>
        <dbReference type="EMBL" id="MEA5260485.1"/>
    </source>
</evidence>
<feature type="signal peptide" evidence="1">
    <location>
        <begin position="1"/>
        <end position="22"/>
    </location>
</feature>
<feature type="chain" id="PRO_5046786823" description="TraB/GumN family protein" evidence="1">
    <location>
        <begin position="23"/>
        <end position="87"/>
    </location>
</feature>
<reference evidence="2 3" key="1">
    <citation type="submission" date="2023-12" db="EMBL/GenBank/DDBJ databases">
        <title>Novel species of the genus Arcicella isolated from rivers.</title>
        <authorList>
            <person name="Lu H."/>
        </authorList>
    </citation>
    <scope>NUCLEOTIDE SEQUENCE [LARGE SCALE GENOMIC DNA]</scope>
    <source>
        <strain evidence="2 3">LMG 21963</strain>
    </source>
</reference>
<keyword evidence="1" id="KW-0732">Signal</keyword>
<comment type="caution">
    <text evidence="2">The sequence shown here is derived from an EMBL/GenBank/DDBJ whole genome shotgun (WGS) entry which is preliminary data.</text>
</comment>
<accession>A0ABU5QUV0</accession>
<evidence type="ECO:0008006" key="4">
    <source>
        <dbReference type="Google" id="ProtNLM"/>
    </source>
</evidence>